<dbReference type="PANTHER" id="PTHR12967:SF0">
    <property type="entry name" value="PROTEIN SHQ1 HOMOLOG"/>
    <property type="match status" value="1"/>
</dbReference>
<dbReference type="OrthoDB" id="73639at2759"/>
<evidence type="ECO:0000256" key="1">
    <source>
        <dbReference type="SAM" id="MobiDB-lite"/>
    </source>
</evidence>
<evidence type="ECO:0000259" key="2">
    <source>
        <dbReference type="PROSITE" id="PS51203"/>
    </source>
</evidence>
<dbReference type="Pfam" id="PF21413">
    <property type="entry name" value="SHQ1-like_CS"/>
    <property type="match status" value="1"/>
</dbReference>
<dbReference type="HOGENOM" id="CLU_085152_0_0_1"/>
<dbReference type="GO" id="GO:0005737">
    <property type="term" value="C:cytoplasm"/>
    <property type="evidence" value="ECO:0007669"/>
    <property type="project" value="TreeGrafter"/>
</dbReference>
<dbReference type="EMBL" id="KN837264">
    <property type="protein sequence ID" value="KIJ30310.1"/>
    <property type="molecule type" value="Genomic_DNA"/>
</dbReference>
<dbReference type="PROSITE" id="PS51203">
    <property type="entry name" value="CS"/>
    <property type="match status" value="1"/>
</dbReference>
<dbReference type="AlphaFoldDB" id="A0A0C9UYT5"/>
<dbReference type="GO" id="GO:0000493">
    <property type="term" value="P:box H/ACA snoRNP assembly"/>
    <property type="evidence" value="ECO:0007669"/>
    <property type="project" value="InterPro"/>
</dbReference>
<dbReference type="Gene3D" id="2.60.40.790">
    <property type="match status" value="1"/>
</dbReference>
<dbReference type="GO" id="GO:0051082">
    <property type="term" value="F:unfolded protein binding"/>
    <property type="evidence" value="ECO:0007669"/>
    <property type="project" value="TreeGrafter"/>
</dbReference>
<reference evidence="3 4" key="1">
    <citation type="submission" date="2014-06" db="EMBL/GenBank/DDBJ databases">
        <title>Evolutionary Origins and Diversification of the Mycorrhizal Mutualists.</title>
        <authorList>
            <consortium name="DOE Joint Genome Institute"/>
            <consortium name="Mycorrhizal Genomics Consortium"/>
            <person name="Kohler A."/>
            <person name="Kuo A."/>
            <person name="Nagy L.G."/>
            <person name="Floudas D."/>
            <person name="Copeland A."/>
            <person name="Barry K.W."/>
            <person name="Cichocki N."/>
            <person name="Veneault-Fourrey C."/>
            <person name="LaButti K."/>
            <person name="Lindquist E.A."/>
            <person name="Lipzen A."/>
            <person name="Lundell T."/>
            <person name="Morin E."/>
            <person name="Murat C."/>
            <person name="Riley R."/>
            <person name="Ohm R."/>
            <person name="Sun H."/>
            <person name="Tunlid A."/>
            <person name="Henrissat B."/>
            <person name="Grigoriev I.V."/>
            <person name="Hibbett D.S."/>
            <person name="Martin F."/>
        </authorList>
    </citation>
    <scope>NUCLEOTIDE SEQUENCE [LARGE SCALE GENOMIC DNA]</scope>
    <source>
        <strain evidence="3 4">SS14</strain>
    </source>
</reference>
<accession>A0A0C9UYT5</accession>
<dbReference type="PANTHER" id="PTHR12967">
    <property type="entry name" value="PROTEIN SHQ1 HOMOLOG"/>
    <property type="match status" value="1"/>
</dbReference>
<dbReference type="GO" id="GO:0005654">
    <property type="term" value="C:nucleoplasm"/>
    <property type="evidence" value="ECO:0007669"/>
    <property type="project" value="TreeGrafter"/>
</dbReference>
<feature type="domain" description="CS" evidence="2">
    <location>
        <begin position="1"/>
        <end position="89"/>
    </location>
</feature>
<gene>
    <name evidence="3" type="ORF">M422DRAFT_187329</name>
</gene>
<proteinExistence type="predicted"/>
<evidence type="ECO:0000313" key="4">
    <source>
        <dbReference type="Proteomes" id="UP000054279"/>
    </source>
</evidence>
<keyword evidence="4" id="KW-1185">Reference proteome</keyword>
<dbReference type="Proteomes" id="UP000054279">
    <property type="component" value="Unassembled WGS sequence"/>
</dbReference>
<feature type="region of interest" description="Disordered" evidence="1">
    <location>
        <begin position="191"/>
        <end position="211"/>
    </location>
</feature>
<dbReference type="InterPro" id="IPR007052">
    <property type="entry name" value="CS_dom"/>
</dbReference>
<sequence length="285" mass="32447">MLTPKFSCSQNDKSVIISIYVPSVRASELELDVQSTLFTLHVNPYFLRLTFPHSLIEDDDSSALYDPGTGYLTVTLTKENLGQDFGDLGLLGRLIAPEQNVREMTSGIEVLDSDEVKVDGVDRLVNDTRKLTLDEERAIFLEAEKNDWRLPQAIPSNTPQVNLSTSLQKTYGFLDLHSGYFRGASYSQNEANDLGGDAETLPPDGRAKRGEERVEQKWDEDYYLRVPPHYSDYVNDEEIQELIRWRHPFSPPIPLSSLEFTEDEKMAMLRLPRRECTSPFLLPTI</sequence>
<dbReference type="InterPro" id="IPR039742">
    <property type="entry name" value="Shq1"/>
</dbReference>
<organism evidence="3 4">
    <name type="scientific">Sphaerobolus stellatus (strain SS14)</name>
    <dbReference type="NCBI Taxonomy" id="990650"/>
    <lineage>
        <taxon>Eukaryota</taxon>
        <taxon>Fungi</taxon>
        <taxon>Dikarya</taxon>
        <taxon>Basidiomycota</taxon>
        <taxon>Agaricomycotina</taxon>
        <taxon>Agaricomycetes</taxon>
        <taxon>Phallomycetidae</taxon>
        <taxon>Geastrales</taxon>
        <taxon>Sphaerobolaceae</taxon>
        <taxon>Sphaerobolus</taxon>
    </lineage>
</organism>
<dbReference type="CDD" id="cd00298">
    <property type="entry name" value="ACD_sHsps_p23-like"/>
    <property type="match status" value="1"/>
</dbReference>
<dbReference type="SUPFAM" id="SSF49764">
    <property type="entry name" value="HSP20-like chaperones"/>
    <property type="match status" value="1"/>
</dbReference>
<dbReference type="InterPro" id="IPR048696">
    <property type="entry name" value="SHQ1-like_CS"/>
</dbReference>
<protein>
    <recommendedName>
        <fullName evidence="2">CS domain-containing protein</fullName>
    </recommendedName>
</protein>
<evidence type="ECO:0000313" key="3">
    <source>
        <dbReference type="EMBL" id="KIJ30310.1"/>
    </source>
</evidence>
<name>A0A0C9UYT5_SPHS4</name>
<dbReference type="InterPro" id="IPR008978">
    <property type="entry name" value="HSP20-like_chaperone"/>
</dbReference>